<name>A0A346NQV4_9ALTE</name>
<dbReference type="Pfam" id="PF13473">
    <property type="entry name" value="Cupredoxin_1"/>
    <property type="match status" value="1"/>
</dbReference>
<dbReference type="SUPFAM" id="SSF49503">
    <property type="entry name" value="Cupredoxins"/>
    <property type="match status" value="1"/>
</dbReference>
<organism evidence="2 3">
    <name type="scientific">Salinimonas sediminis</name>
    <dbReference type="NCBI Taxonomy" id="2303538"/>
    <lineage>
        <taxon>Bacteria</taxon>
        <taxon>Pseudomonadati</taxon>
        <taxon>Pseudomonadota</taxon>
        <taxon>Gammaproteobacteria</taxon>
        <taxon>Alteromonadales</taxon>
        <taxon>Alteromonadaceae</taxon>
        <taxon>Alteromonas/Salinimonas group</taxon>
        <taxon>Salinimonas</taxon>
    </lineage>
</organism>
<dbReference type="EMBL" id="CP031769">
    <property type="protein sequence ID" value="AXR07911.1"/>
    <property type="molecule type" value="Genomic_DNA"/>
</dbReference>
<accession>A0A346NQV4</accession>
<dbReference type="Gene3D" id="2.60.40.420">
    <property type="entry name" value="Cupredoxins - blue copper proteins"/>
    <property type="match status" value="1"/>
</dbReference>
<dbReference type="InterPro" id="IPR028096">
    <property type="entry name" value="EfeO_Cupredoxin"/>
</dbReference>
<gene>
    <name evidence="2" type="ORF">D0Y50_17025</name>
</gene>
<dbReference type="RefSeq" id="WP_013783478.1">
    <property type="nucleotide sequence ID" value="NZ_CP031769.1"/>
</dbReference>
<evidence type="ECO:0000313" key="2">
    <source>
        <dbReference type="EMBL" id="AXR07911.1"/>
    </source>
</evidence>
<dbReference type="InterPro" id="IPR008972">
    <property type="entry name" value="Cupredoxin"/>
</dbReference>
<dbReference type="KEGG" id="salm:D0Y50_17025"/>
<feature type="domain" description="EfeO-type cupredoxin-like" evidence="1">
    <location>
        <begin position="15"/>
        <end position="111"/>
    </location>
</feature>
<protein>
    <submittedName>
        <fullName evidence="2">Cupredoxin domain-containing protein</fullName>
    </submittedName>
</protein>
<dbReference type="OrthoDB" id="5958460at2"/>
<dbReference type="Proteomes" id="UP000262073">
    <property type="component" value="Chromosome"/>
</dbReference>
<dbReference type="AlphaFoldDB" id="A0A346NQV4"/>
<sequence>MNSYFKFSIGLFIGLLSFFSPRAFALTEVVIEIKDHLFYPQNVVVPAGKKVRLTFINFDDSPEEIDSFSLNREKVIFAKSKGSIYIGPLTQGEYPFFGEFHPNSAVGKVVVKEQEEKPDAH</sequence>
<proteinExistence type="predicted"/>
<evidence type="ECO:0000259" key="1">
    <source>
        <dbReference type="Pfam" id="PF13473"/>
    </source>
</evidence>
<keyword evidence="3" id="KW-1185">Reference proteome</keyword>
<evidence type="ECO:0000313" key="3">
    <source>
        <dbReference type="Proteomes" id="UP000262073"/>
    </source>
</evidence>
<reference evidence="2 3" key="1">
    <citation type="submission" date="2018-08" db="EMBL/GenBank/DDBJ databases">
        <title>Salinimonas sediminis sp. nov., a piezophilic bacterium isolated from a deep-sea sediment sample from the New Britain Trench.</title>
        <authorList>
            <person name="Cao J."/>
        </authorList>
    </citation>
    <scope>NUCLEOTIDE SEQUENCE [LARGE SCALE GENOMIC DNA]</scope>
    <source>
        <strain evidence="2 3">N102</strain>
    </source>
</reference>